<keyword evidence="3" id="KW-1185">Reference proteome</keyword>
<dbReference type="AlphaFoldDB" id="A0A9Y2F895"/>
<keyword evidence="1" id="KW-0732">Signal</keyword>
<dbReference type="KEGG" id="arue:QQX03_06795"/>
<protein>
    <submittedName>
        <fullName evidence="2">Uncharacterized protein</fullName>
    </submittedName>
</protein>
<dbReference type="EMBL" id="CP127221">
    <property type="protein sequence ID" value="WIW94691.1"/>
    <property type="molecule type" value="Genomic_DNA"/>
</dbReference>
<evidence type="ECO:0000313" key="2">
    <source>
        <dbReference type="EMBL" id="WIW94691.1"/>
    </source>
</evidence>
<feature type="signal peptide" evidence="1">
    <location>
        <begin position="1"/>
        <end position="19"/>
    </location>
</feature>
<dbReference type="Proteomes" id="UP001231445">
    <property type="component" value="Chromosome"/>
</dbReference>
<dbReference type="RefSeq" id="WP_285975007.1">
    <property type="nucleotide sequence ID" value="NZ_CP127221.1"/>
</dbReference>
<evidence type="ECO:0000256" key="1">
    <source>
        <dbReference type="SAM" id="SignalP"/>
    </source>
</evidence>
<reference evidence="2 3" key="1">
    <citation type="submission" date="2023-06" db="EMBL/GenBank/DDBJ databases">
        <title>Altererythrobacter rubellus NBRC 112769 genome.</title>
        <authorList>
            <person name="Zhang K."/>
        </authorList>
    </citation>
    <scope>NUCLEOTIDE SEQUENCE [LARGE SCALE GENOMIC DNA]</scope>
    <source>
        <strain evidence="2 3">NBRC 112769</strain>
    </source>
</reference>
<organism evidence="2 3">
    <name type="scientific">Altererythrobacter rubellus</name>
    <dbReference type="NCBI Taxonomy" id="2173831"/>
    <lineage>
        <taxon>Bacteria</taxon>
        <taxon>Pseudomonadati</taxon>
        <taxon>Pseudomonadota</taxon>
        <taxon>Alphaproteobacteria</taxon>
        <taxon>Sphingomonadales</taxon>
        <taxon>Erythrobacteraceae</taxon>
        <taxon>Altererythrobacter</taxon>
    </lineage>
</organism>
<evidence type="ECO:0000313" key="3">
    <source>
        <dbReference type="Proteomes" id="UP001231445"/>
    </source>
</evidence>
<proteinExistence type="predicted"/>
<feature type="chain" id="PRO_5040929808" evidence="1">
    <location>
        <begin position="20"/>
        <end position="134"/>
    </location>
</feature>
<sequence length="134" mass="14223">MKHIILAIALGLLPASLHAEKASTAQDPIQDASPEQDLDCAIFFALVGGKSEGSRQAGVIAAMSYFIGRFEVVSEIDFSTAAAEHLELASLAEIIAESDDCISRMEAFSVRLNEFGDAFKGLQSELDNADSSGE</sequence>
<name>A0A9Y2F895_9SPHN</name>
<accession>A0A9Y2F895</accession>
<gene>
    <name evidence="2" type="ORF">QQX03_06795</name>
</gene>